<evidence type="ECO:0000256" key="5">
    <source>
        <dbReference type="ARBA" id="ARBA00023136"/>
    </source>
</evidence>
<reference evidence="7 8" key="1">
    <citation type="submission" date="2019-11" db="EMBL/GenBank/DDBJ databases">
        <title>Genome sequences of 17 halophilic strains isolated from different environments.</title>
        <authorList>
            <person name="Furrow R.E."/>
        </authorList>
    </citation>
    <scope>NUCLEOTIDE SEQUENCE [LARGE SCALE GENOMIC DNA]</scope>
    <source>
        <strain evidence="7 8">22511_23_Filter</strain>
    </source>
</reference>
<dbReference type="GO" id="GO:0005886">
    <property type="term" value="C:plasma membrane"/>
    <property type="evidence" value="ECO:0007669"/>
    <property type="project" value="UniProtKB-SubCell"/>
</dbReference>
<keyword evidence="2" id="KW-1003">Cell membrane</keyword>
<keyword evidence="5 6" id="KW-0472">Membrane</keyword>
<dbReference type="RefSeq" id="WP_160837973.1">
    <property type="nucleotide sequence ID" value="NZ_WMET01000003.1"/>
</dbReference>
<feature type="transmembrane region" description="Helical" evidence="6">
    <location>
        <begin position="217"/>
        <end position="236"/>
    </location>
</feature>
<dbReference type="InterPro" id="IPR002797">
    <property type="entry name" value="Polysacc_synth"/>
</dbReference>
<evidence type="ECO:0000256" key="1">
    <source>
        <dbReference type="ARBA" id="ARBA00004651"/>
    </source>
</evidence>
<comment type="subcellular location">
    <subcellularLocation>
        <location evidence="1">Cell membrane</location>
        <topology evidence="1">Multi-pass membrane protein</topology>
    </subcellularLocation>
</comment>
<feature type="transmembrane region" description="Helical" evidence="6">
    <location>
        <begin position="416"/>
        <end position="435"/>
    </location>
</feature>
<sequence>MNKKKNSIMANIAHLFYSTILSSLLNAGALVVLASYLQAYHYGLFSVTLAFAMIMGYFTDAGLSGVVLREGAKEKVDQNVLVTSFIKLRILLLFLTFVLGLTLIYFMNRDHMELLVTAVVLILPMVSGLAMQSIGTTFFQMREKMHMSGVIRMTSAFCLVTSMTVGIFLELPPLWMTALYGASYLSAGLLSVLLVIKHVTIRFTLPFHKGLMKNLGAFTLGGLLFVMLPHLGPILLEKTIPLAAVGLFAVAYRIPQALQQVPFIVAGAYYPVLFKAYQRNNLGEHLHLHVTQVKIMSLAGMMMTIPFFYLSPFIIELLFGPEWAGAATPLKIMSLMLTVQAVNIAVADGLTTMEKQTSRTVVQLTAVIIGAGLYTGLSLSFGVTGAAWAGVSIEVAALMGFWICSPVRKVLLKKSIFPYLSYFIVTLVVLEQLALPSFFNAVIHLLLVMALPVMDADLRSKLIKMGGKVWNRYTKRRMKEEVNHGS</sequence>
<dbReference type="EMBL" id="WMET01000003">
    <property type="protein sequence ID" value="MYL20825.1"/>
    <property type="molecule type" value="Genomic_DNA"/>
</dbReference>
<evidence type="ECO:0000256" key="6">
    <source>
        <dbReference type="SAM" id="Phobius"/>
    </source>
</evidence>
<feature type="transmembrane region" description="Helical" evidence="6">
    <location>
        <begin position="114"/>
        <end position="138"/>
    </location>
</feature>
<evidence type="ECO:0000313" key="7">
    <source>
        <dbReference type="EMBL" id="MYL20825.1"/>
    </source>
</evidence>
<evidence type="ECO:0000256" key="2">
    <source>
        <dbReference type="ARBA" id="ARBA00022475"/>
    </source>
</evidence>
<organism evidence="7 8">
    <name type="scientific">Halobacillus litoralis</name>
    <dbReference type="NCBI Taxonomy" id="45668"/>
    <lineage>
        <taxon>Bacteria</taxon>
        <taxon>Bacillati</taxon>
        <taxon>Bacillota</taxon>
        <taxon>Bacilli</taxon>
        <taxon>Bacillales</taxon>
        <taxon>Bacillaceae</taxon>
        <taxon>Halobacillus</taxon>
    </lineage>
</organism>
<evidence type="ECO:0000256" key="4">
    <source>
        <dbReference type="ARBA" id="ARBA00022989"/>
    </source>
</evidence>
<dbReference type="InterPro" id="IPR050833">
    <property type="entry name" value="Poly_Biosynth_Transport"/>
</dbReference>
<dbReference type="PANTHER" id="PTHR30250:SF11">
    <property type="entry name" value="O-ANTIGEN TRANSPORTER-RELATED"/>
    <property type="match status" value="1"/>
</dbReference>
<keyword evidence="3 6" id="KW-0812">Transmembrane</keyword>
<dbReference type="AlphaFoldDB" id="A0A845DWH8"/>
<evidence type="ECO:0000256" key="3">
    <source>
        <dbReference type="ARBA" id="ARBA00022692"/>
    </source>
</evidence>
<proteinExistence type="predicted"/>
<feature type="transmembrane region" description="Helical" evidence="6">
    <location>
        <begin position="362"/>
        <end position="381"/>
    </location>
</feature>
<feature type="transmembrane region" description="Helical" evidence="6">
    <location>
        <begin position="256"/>
        <end position="274"/>
    </location>
</feature>
<dbReference type="Proteomes" id="UP000460949">
    <property type="component" value="Unassembled WGS sequence"/>
</dbReference>
<name>A0A845DWH8_9BACI</name>
<feature type="transmembrane region" description="Helical" evidence="6">
    <location>
        <begin position="387"/>
        <end position="404"/>
    </location>
</feature>
<keyword evidence="4 6" id="KW-1133">Transmembrane helix</keyword>
<comment type="caution">
    <text evidence="7">The sequence shown here is derived from an EMBL/GenBank/DDBJ whole genome shotgun (WGS) entry which is preliminary data.</text>
</comment>
<feature type="transmembrane region" description="Helical" evidence="6">
    <location>
        <begin position="332"/>
        <end position="350"/>
    </location>
</feature>
<feature type="transmembrane region" description="Helical" evidence="6">
    <location>
        <begin position="12"/>
        <end position="36"/>
    </location>
</feature>
<feature type="transmembrane region" description="Helical" evidence="6">
    <location>
        <begin position="175"/>
        <end position="196"/>
    </location>
</feature>
<accession>A0A845DWH8</accession>
<protein>
    <submittedName>
        <fullName evidence="7">Oligosaccharide flippase family protein</fullName>
    </submittedName>
</protein>
<feature type="transmembrane region" description="Helical" evidence="6">
    <location>
        <begin position="88"/>
        <end position="108"/>
    </location>
</feature>
<feature type="transmembrane region" description="Helical" evidence="6">
    <location>
        <begin position="42"/>
        <end position="68"/>
    </location>
</feature>
<feature type="transmembrane region" description="Helical" evidence="6">
    <location>
        <begin position="295"/>
        <end position="320"/>
    </location>
</feature>
<evidence type="ECO:0000313" key="8">
    <source>
        <dbReference type="Proteomes" id="UP000460949"/>
    </source>
</evidence>
<dbReference type="PANTHER" id="PTHR30250">
    <property type="entry name" value="PST FAMILY PREDICTED COLANIC ACID TRANSPORTER"/>
    <property type="match status" value="1"/>
</dbReference>
<dbReference type="Pfam" id="PF01943">
    <property type="entry name" value="Polysacc_synt"/>
    <property type="match status" value="1"/>
</dbReference>
<feature type="transmembrane region" description="Helical" evidence="6">
    <location>
        <begin position="150"/>
        <end position="169"/>
    </location>
</feature>
<gene>
    <name evidence="7" type="ORF">GLW04_13060</name>
</gene>